<dbReference type="Proteomes" id="UP000199053">
    <property type="component" value="Unassembled WGS sequence"/>
</dbReference>
<sequence length="62" mass="7164">MKGKIPLKFLNSSKCIMKDDPEIFQKLRKVMGKVADSVVKDKYVEDINIIEKDYKEDDDAAE</sequence>
<proteinExistence type="predicted"/>
<dbReference type="EMBL" id="FNGA01000008">
    <property type="protein sequence ID" value="SDL64079.1"/>
    <property type="molecule type" value="Genomic_DNA"/>
</dbReference>
<evidence type="ECO:0000313" key="1">
    <source>
        <dbReference type="EMBL" id="SDL64079.1"/>
    </source>
</evidence>
<dbReference type="RefSeq" id="WP_170830408.1">
    <property type="nucleotide sequence ID" value="NZ_FNGA01000008.1"/>
</dbReference>
<protein>
    <submittedName>
        <fullName evidence="1">Uncharacterized protein</fullName>
    </submittedName>
</protein>
<keyword evidence="2" id="KW-1185">Reference proteome</keyword>
<accession>A0A1G9LPW0</accession>
<name>A0A1G9LPW0_9BACT</name>
<gene>
    <name evidence="1" type="ORF">SAMN05660337_3469</name>
</gene>
<reference evidence="2" key="1">
    <citation type="submission" date="2016-10" db="EMBL/GenBank/DDBJ databases">
        <authorList>
            <person name="Varghese N."/>
            <person name="Submissions S."/>
        </authorList>
    </citation>
    <scope>NUCLEOTIDE SEQUENCE [LARGE SCALE GENOMIC DNA]</scope>
    <source>
        <strain evidence="2">DSM 16995</strain>
    </source>
</reference>
<dbReference type="AlphaFoldDB" id="A0A1G9LPW0"/>
<evidence type="ECO:0000313" key="2">
    <source>
        <dbReference type="Proteomes" id="UP000199053"/>
    </source>
</evidence>
<organism evidence="1 2">
    <name type="scientific">Maridesulfovibrio ferrireducens</name>
    <dbReference type="NCBI Taxonomy" id="246191"/>
    <lineage>
        <taxon>Bacteria</taxon>
        <taxon>Pseudomonadati</taxon>
        <taxon>Thermodesulfobacteriota</taxon>
        <taxon>Desulfovibrionia</taxon>
        <taxon>Desulfovibrionales</taxon>
        <taxon>Desulfovibrionaceae</taxon>
        <taxon>Maridesulfovibrio</taxon>
    </lineage>
</organism>